<dbReference type="Proteomes" id="UP000189911">
    <property type="component" value="Chromosome A"/>
</dbReference>
<organism evidence="4 5">
    <name type="scientific">Lachancea nothofagi CBS 11611</name>
    <dbReference type="NCBI Taxonomy" id="1266666"/>
    <lineage>
        <taxon>Eukaryota</taxon>
        <taxon>Fungi</taxon>
        <taxon>Dikarya</taxon>
        <taxon>Ascomycota</taxon>
        <taxon>Saccharomycotina</taxon>
        <taxon>Saccharomycetes</taxon>
        <taxon>Saccharomycetales</taxon>
        <taxon>Saccharomycetaceae</taxon>
        <taxon>Lachancea</taxon>
    </lineage>
</organism>
<evidence type="ECO:0000256" key="1">
    <source>
        <dbReference type="ARBA" id="ARBA00008954"/>
    </source>
</evidence>
<gene>
    <name evidence="4" type="ORF">LANO_0A05292G</name>
</gene>
<dbReference type="PANTHER" id="PTHR43094:SF1">
    <property type="entry name" value="AMINOTRANSFERASE CLASS-III"/>
    <property type="match status" value="1"/>
</dbReference>
<dbReference type="SUPFAM" id="SSF53383">
    <property type="entry name" value="PLP-dependent transferases"/>
    <property type="match status" value="1"/>
</dbReference>
<evidence type="ECO:0000313" key="5">
    <source>
        <dbReference type="Proteomes" id="UP000189911"/>
    </source>
</evidence>
<name>A0A1G4IR01_9SACH</name>
<dbReference type="EMBL" id="LT598449">
    <property type="protein sequence ID" value="SCU79162.1"/>
    <property type="molecule type" value="Genomic_DNA"/>
</dbReference>
<reference evidence="5" key="1">
    <citation type="submission" date="2016-03" db="EMBL/GenBank/DDBJ databases">
        <authorList>
            <person name="Devillers Hugo."/>
        </authorList>
    </citation>
    <scope>NUCLEOTIDE SEQUENCE [LARGE SCALE GENOMIC DNA]</scope>
</reference>
<sequence>MTVSTTSLPEPSYTFQATVDAAGPQVVGGKGVRISIEKEGQVYDDMLDAISGAAVGSLGWGDEDVFEIINNAARSSTYSYPPLITNKAAEALSKFFVDNSPKGAFAAALWCCSGSESNDNAIRIIRQYYLERGLPNKVKLISRASSYHGFTLGAQSISWNPRVDAYEPYLMDREKIVIQISPAYSYRFKKDAETEEAYSQRLIDELEKKILDNDPDTIASVTVETLPGSSLGTCPPPKGYLKGIRDLCNKYDLIFHLDEVMCGTGRSNPNGKLHCWENFLEPCDAPDIQTVGKTLGSGYVTIAGVLVGPKIRDVYLSGSNSVAGGHTYSSHAFNCAVALGIQEKIKKENLTANIFEMGNLMGQKLKDALLSKSNIAGDVRGIGGFWSIEFVKDRATKEPFDCSLNVGGRFKAVCFDNKLCVMGMPGNPDGSCGDRALLAPSFIITEEIVDEIVEKVVKSVDILSKQLHAEGAW</sequence>
<comment type="similarity">
    <text evidence="1 3">Belongs to the class-III pyridoxal-phosphate-dependent aminotransferase family.</text>
</comment>
<protein>
    <submittedName>
        <fullName evidence="4">LANO_0A05292g1_1</fullName>
    </submittedName>
</protein>
<dbReference type="Gene3D" id="3.40.640.10">
    <property type="entry name" value="Type I PLP-dependent aspartate aminotransferase-like (Major domain)"/>
    <property type="match status" value="1"/>
</dbReference>
<keyword evidence="5" id="KW-1185">Reference proteome</keyword>
<dbReference type="InterPro" id="IPR015422">
    <property type="entry name" value="PyrdxlP-dep_Trfase_small"/>
</dbReference>
<dbReference type="Pfam" id="PF00202">
    <property type="entry name" value="Aminotran_3"/>
    <property type="match status" value="1"/>
</dbReference>
<dbReference type="GO" id="GO:0005829">
    <property type="term" value="C:cytosol"/>
    <property type="evidence" value="ECO:0007669"/>
    <property type="project" value="TreeGrafter"/>
</dbReference>
<dbReference type="InterPro" id="IPR015421">
    <property type="entry name" value="PyrdxlP-dep_Trfase_major"/>
</dbReference>
<dbReference type="PANTHER" id="PTHR43094">
    <property type="entry name" value="AMINOTRANSFERASE"/>
    <property type="match status" value="1"/>
</dbReference>
<keyword evidence="2 3" id="KW-0663">Pyridoxal phosphate</keyword>
<dbReference type="GO" id="GO:0008483">
    <property type="term" value="F:transaminase activity"/>
    <property type="evidence" value="ECO:0007669"/>
    <property type="project" value="InterPro"/>
</dbReference>
<dbReference type="AlphaFoldDB" id="A0A1G4IR01"/>
<dbReference type="InterPro" id="IPR005814">
    <property type="entry name" value="Aminotrans_3"/>
</dbReference>
<dbReference type="OrthoDB" id="10261433at2759"/>
<dbReference type="GO" id="GO:0030170">
    <property type="term" value="F:pyridoxal phosphate binding"/>
    <property type="evidence" value="ECO:0007669"/>
    <property type="project" value="InterPro"/>
</dbReference>
<evidence type="ECO:0000313" key="4">
    <source>
        <dbReference type="EMBL" id="SCU79162.1"/>
    </source>
</evidence>
<evidence type="ECO:0000256" key="2">
    <source>
        <dbReference type="ARBA" id="ARBA00022898"/>
    </source>
</evidence>
<dbReference type="InterPro" id="IPR015424">
    <property type="entry name" value="PyrdxlP-dep_Trfase"/>
</dbReference>
<accession>A0A1G4IR01</accession>
<proteinExistence type="inferred from homology"/>
<evidence type="ECO:0000256" key="3">
    <source>
        <dbReference type="RuleBase" id="RU003560"/>
    </source>
</evidence>
<dbReference type="Gene3D" id="3.90.1150.10">
    <property type="entry name" value="Aspartate Aminotransferase, domain 1"/>
    <property type="match status" value="1"/>
</dbReference>